<keyword evidence="1" id="KW-0732">Signal</keyword>
<proteinExistence type="predicted"/>
<dbReference type="EMBL" id="JAHDYS010000009">
    <property type="protein sequence ID" value="MBT1072231.1"/>
    <property type="molecule type" value="Genomic_DNA"/>
</dbReference>
<dbReference type="PROSITE" id="PS51257">
    <property type="entry name" value="PROKAR_LIPOPROTEIN"/>
    <property type="match status" value="1"/>
</dbReference>
<feature type="chain" id="PRO_5046700388" evidence="1">
    <location>
        <begin position="27"/>
        <end position="299"/>
    </location>
</feature>
<evidence type="ECO:0000313" key="3">
    <source>
        <dbReference type="EMBL" id="MBT1072231.1"/>
    </source>
</evidence>
<evidence type="ECO:0000259" key="2">
    <source>
        <dbReference type="Pfam" id="PF14522"/>
    </source>
</evidence>
<dbReference type="RefSeq" id="WP_214298930.1">
    <property type="nucleotide sequence ID" value="NZ_JAHDYS010000009.1"/>
</dbReference>
<gene>
    <name evidence="3" type="ORF">KJB30_10575</name>
</gene>
<evidence type="ECO:0000256" key="1">
    <source>
        <dbReference type="SAM" id="SignalP"/>
    </source>
</evidence>
<accession>A0ABS5U998</accession>
<sequence length="299" mass="30548">MKNPLIKISATAAIAFALSACGNANSGNVSLVDSNGKHPAGWINTHKNVAFTSSTACTECHGNDLSGGISKVSCINPAAGCHTTIPLPNSASCVSCHGAGTTGPNGNSFPNRNNAHAKHLALNGVTCGTCHNGAGSGTALHANGITNVLLATTFSAKTGTFGYNAGSCSAVSCHGGQVTPKWTAAGSITVATDCLKCHELGSAPVAPDTTPTPQYNSFYSGKGIIVPNLHQLHLQLSFTCNSCHNIDKLNTVHFNTLSNHNFTAPANTIGDATGAKTSVTDYSAGNCTSVCHNVRKWQN</sequence>
<name>A0ABS5U998_9BACT</name>
<reference evidence="3 4" key="1">
    <citation type="submission" date="2021-05" db="EMBL/GenBank/DDBJ databases">
        <title>The draft genome of Geobacter chapellei DSM 13688.</title>
        <authorList>
            <person name="Xu Z."/>
            <person name="Masuda Y."/>
            <person name="Itoh H."/>
            <person name="Senoo K."/>
        </authorList>
    </citation>
    <scope>NUCLEOTIDE SEQUENCE [LARGE SCALE GENOMIC DNA]</scope>
    <source>
        <strain evidence="3 4">DSM 13688</strain>
    </source>
</reference>
<organism evidence="3 4">
    <name type="scientific">Pelotalea chapellei</name>
    <dbReference type="NCBI Taxonomy" id="44671"/>
    <lineage>
        <taxon>Bacteria</taxon>
        <taxon>Pseudomonadati</taxon>
        <taxon>Thermodesulfobacteriota</taxon>
        <taxon>Desulfuromonadia</taxon>
        <taxon>Geobacterales</taxon>
        <taxon>Geobacteraceae</taxon>
        <taxon>Pelotalea</taxon>
    </lineage>
</organism>
<dbReference type="Proteomes" id="UP000784128">
    <property type="component" value="Unassembled WGS sequence"/>
</dbReference>
<dbReference type="Pfam" id="PF14522">
    <property type="entry name" value="Cytochrome_C7"/>
    <property type="match status" value="1"/>
</dbReference>
<dbReference type="InterPro" id="IPR036280">
    <property type="entry name" value="Multihaem_cyt_sf"/>
</dbReference>
<comment type="caution">
    <text evidence="3">The sequence shown here is derived from an EMBL/GenBank/DDBJ whole genome shotgun (WGS) entry which is preliminary data.</text>
</comment>
<protein>
    <submittedName>
        <fullName evidence="3">CxxxxCH/CxxCH domain-containing protein</fullName>
    </submittedName>
</protein>
<feature type="signal peptide" evidence="1">
    <location>
        <begin position="1"/>
        <end position="26"/>
    </location>
</feature>
<dbReference type="SUPFAM" id="SSF48695">
    <property type="entry name" value="Multiheme cytochromes"/>
    <property type="match status" value="1"/>
</dbReference>
<dbReference type="Gene3D" id="1.10.1130.10">
    <property type="entry name" value="Flavocytochrome C3, Chain A"/>
    <property type="match status" value="1"/>
</dbReference>
<dbReference type="NCBIfam" id="TIGR01904">
    <property type="entry name" value="GSu_C4xC__C2xCH"/>
    <property type="match status" value="1"/>
</dbReference>
<dbReference type="InterPro" id="IPR029467">
    <property type="entry name" value="Cyt_c7-like"/>
</dbReference>
<feature type="domain" description="Cytochrome c7-like" evidence="2">
    <location>
        <begin position="114"/>
        <end position="199"/>
    </location>
</feature>
<evidence type="ECO:0000313" key="4">
    <source>
        <dbReference type="Proteomes" id="UP000784128"/>
    </source>
</evidence>
<dbReference type="InterPro" id="IPR010176">
    <property type="entry name" value="C4xCH_C2xCH_motif_GEOSU"/>
</dbReference>
<keyword evidence="4" id="KW-1185">Reference proteome</keyword>